<evidence type="ECO:0000256" key="5">
    <source>
        <dbReference type="ARBA" id="ARBA00022692"/>
    </source>
</evidence>
<dbReference type="InterPro" id="IPR050297">
    <property type="entry name" value="LipidA_mod_glycosyltrf_83"/>
</dbReference>
<sequence length="471" mass="51894">MSVATQAESITGVEFAHGRAVLPWLRQHRWFVAVAGVGVVLRLGVMLGYRPALWFPDSYSYVVTAMRPRPDLVRPAGYSMFLRLFEPFHSFAVVAFVQHALGVATAVLVYVVVRRWKPWVGVLAAAPVLLDAYQIELEHLLVSDTLFMFLITLAAWLGIGPLGWRRALIIGVVLAAATVTRTIGLPLVVVFGFFLFRYGGLKSVAVMLAGALLPIAAYAGWFYATYHRTGLVGSNGVFLYVRTMTFADCAVMRPPPDVAVLCDPRPPGERPPPQFYAWEPESPLVKLPGITFSQENDALAQRFALLAIKSQPVEYASSLVAELSRTFVLGRPIYPDPEVYAHYEFPAHTPPPPQRYVATVGAELAEEYERGPIATQVIEPYAAWIRAYQDVAALPGTLVLIILLIPPIAAATRFRRQPTDSRWGLPYALAWALLVVPVATAVFDYRYVLPAVPLACLAAALSLTSRHKIRT</sequence>
<evidence type="ECO:0000313" key="9">
    <source>
        <dbReference type="EMBL" id="GES16554.1"/>
    </source>
</evidence>
<feature type="transmembrane region" description="Helical" evidence="8">
    <location>
        <begin position="168"/>
        <end position="196"/>
    </location>
</feature>
<feature type="transmembrane region" description="Helical" evidence="8">
    <location>
        <begin position="423"/>
        <end position="441"/>
    </location>
</feature>
<evidence type="ECO:0000256" key="4">
    <source>
        <dbReference type="ARBA" id="ARBA00022679"/>
    </source>
</evidence>
<feature type="transmembrane region" description="Helical" evidence="8">
    <location>
        <begin position="203"/>
        <end position="224"/>
    </location>
</feature>
<feature type="transmembrane region" description="Helical" evidence="8">
    <location>
        <begin position="30"/>
        <end position="49"/>
    </location>
</feature>
<name>A0A5M3X658_9ACTN</name>
<dbReference type="PANTHER" id="PTHR33908:SF11">
    <property type="entry name" value="MEMBRANE PROTEIN"/>
    <property type="match status" value="1"/>
</dbReference>
<dbReference type="AlphaFoldDB" id="A0A5M3X658"/>
<dbReference type="Proteomes" id="UP000331127">
    <property type="component" value="Unassembled WGS sequence"/>
</dbReference>
<keyword evidence="4" id="KW-0808">Transferase</keyword>
<dbReference type="GO" id="GO:0009103">
    <property type="term" value="P:lipopolysaccharide biosynthetic process"/>
    <property type="evidence" value="ECO:0007669"/>
    <property type="project" value="UniProtKB-ARBA"/>
</dbReference>
<keyword evidence="2" id="KW-1003">Cell membrane</keyword>
<organism evidence="9 10">
    <name type="scientific">Acrocarpospora macrocephala</name>
    <dbReference type="NCBI Taxonomy" id="150177"/>
    <lineage>
        <taxon>Bacteria</taxon>
        <taxon>Bacillati</taxon>
        <taxon>Actinomycetota</taxon>
        <taxon>Actinomycetes</taxon>
        <taxon>Streptosporangiales</taxon>
        <taxon>Streptosporangiaceae</taxon>
        <taxon>Acrocarpospora</taxon>
    </lineage>
</organism>
<reference evidence="9 10" key="1">
    <citation type="submission" date="2019-10" db="EMBL/GenBank/DDBJ databases">
        <title>Whole genome shotgun sequence of Acrocarpospora macrocephala NBRC 16266.</title>
        <authorList>
            <person name="Ichikawa N."/>
            <person name="Kimura A."/>
            <person name="Kitahashi Y."/>
            <person name="Komaki H."/>
            <person name="Oguchi A."/>
        </authorList>
    </citation>
    <scope>NUCLEOTIDE SEQUENCE [LARGE SCALE GENOMIC DNA]</scope>
    <source>
        <strain evidence="9 10">NBRC 16266</strain>
    </source>
</reference>
<proteinExistence type="predicted"/>
<comment type="caution">
    <text evidence="9">The sequence shown here is derived from an EMBL/GenBank/DDBJ whole genome shotgun (WGS) entry which is preliminary data.</text>
</comment>
<dbReference type="GO" id="GO:0005886">
    <property type="term" value="C:plasma membrane"/>
    <property type="evidence" value="ECO:0007669"/>
    <property type="project" value="UniProtKB-SubCell"/>
</dbReference>
<evidence type="ECO:0000313" key="10">
    <source>
        <dbReference type="Proteomes" id="UP000331127"/>
    </source>
</evidence>
<evidence type="ECO:0000256" key="7">
    <source>
        <dbReference type="ARBA" id="ARBA00023136"/>
    </source>
</evidence>
<keyword evidence="3" id="KW-0328">Glycosyltransferase</keyword>
<feature type="transmembrane region" description="Helical" evidence="8">
    <location>
        <begin position="88"/>
        <end position="113"/>
    </location>
</feature>
<dbReference type="EMBL" id="BLAE01000105">
    <property type="protein sequence ID" value="GES16554.1"/>
    <property type="molecule type" value="Genomic_DNA"/>
</dbReference>
<keyword evidence="6 8" id="KW-1133">Transmembrane helix</keyword>
<dbReference type="GO" id="GO:0016763">
    <property type="term" value="F:pentosyltransferase activity"/>
    <property type="evidence" value="ECO:0007669"/>
    <property type="project" value="TreeGrafter"/>
</dbReference>
<keyword evidence="10" id="KW-1185">Reference proteome</keyword>
<evidence type="ECO:0008006" key="11">
    <source>
        <dbReference type="Google" id="ProtNLM"/>
    </source>
</evidence>
<accession>A0A5M3X658</accession>
<feature type="transmembrane region" description="Helical" evidence="8">
    <location>
        <begin position="391"/>
        <end position="411"/>
    </location>
</feature>
<evidence type="ECO:0000256" key="1">
    <source>
        <dbReference type="ARBA" id="ARBA00004651"/>
    </source>
</evidence>
<evidence type="ECO:0000256" key="2">
    <source>
        <dbReference type="ARBA" id="ARBA00022475"/>
    </source>
</evidence>
<feature type="transmembrane region" description="Helical" evidence="8">
    <location>
        <begin position="140"/>
        <end position="162"/>
    </location>
</feature>
<gene>
    <name evidence="9" type="ORF">Amac_101520</name>
</gene>
<evidence type="ECO:0000256" key="6">
    <source>
        <dbReference type="ARBA" id="ARBA00022989"/>
    </source>
</evidence>
<evidence type="ECO:0000256" key="8">
    <source>
        <dbReference type="SAM" id="Phobius"/>
    </source>
</evidence>
<keyword evidence="5 8" id="KW-0812">Transmembrane</keyword>
<dbReference type="PANTHER" id="PTHR33908">
    <property type="entry name" value="MANNOSYLTRANSFERASE YKCB-RELATED"/>
    <property type="match status" value="1"/>
</dbReference>
<protein>
    <recommendedName>
        <fullName evidence="11">Glycosyltransferase RgtA/B/C/D-like domain-containing protein</fullName>
    </recommendedName>
</protein>
<comment type="subcellular location">
    <subcellularLocation>
        <location evidence="1">Cell membrane</location>
        <topology evidence="1">Multi-pass membrane protein</topology>
    </subcellularLocation>
</comment>
<evidence type="ECO:0000256" key="3">
    <source>
        <dbReference type="ARBA" id="ARBA00022676"/>
    </source>
</evidence>
<keyword evidence="7 8" id="KW-0472">Membrane</keyword>